<feature type="compositionally biased region" description="Acidic residues" evidence="1">
    <location>
        <begin position="584"/>
        <end position="596"/>
    </location>
</feature>
<dbReference type="VEuPathDB" id="FungiDB:FMAN_07346"/>
<dbReference type="Proteomes" id="UP000184255">
    <property type="component" value="Unassembled WGS sequence"/>
</dbReference>
<evidence type="ECO:0000313" key="3">
    <source>
        <dbReference type="Proteomes" id="UP000184255"/>
    </source>
</evidence>
<feature type="compositionally biased region" description="Basic and acidic residues" evidence="1">
    <location>
        <begin position="574"/>
        <end position="583"/>
    </location>
</feature>
<gene>
    <name evidence="2" type="ORF">FMAN_07346</name>
</gene>
<feature type="region of interest" description="Disordered" evidence="1">
    <location>
        <begin position="546"/>
        <end position="596"/>
    </location>
</feature>
<organism evidence="2 3">
    <name type="scientific">Fusarium mangiferae</name>
    <name type="common">Mango malformation disease fungus</name>
    <dbReference type="NCBI Taxonomy" id="192010"/>
    <lineage>
        <taxon>Eukaryota</taxon>
        <taxon>Fungi</taxon>
        <taxon>Dikarya</taxon>
        <taxon>Ascomycota</taxon>
        <taxon>Pezizomycotina</taxon>
        <taxon>Sordariomycetes</taxon>
        <taxon>Hypocreomycetidae</taxon>
        <taxon>Hypocreales</taxon>
        <taxon>Nectriaceae</taxon>
        <taxon>Fusarium</taxon>
        <taxon>Fusarium fujikuroi species complex</taxon>
    </lineage>
</organism>
<name>A0A1L7T114_FUSMA</name>
<evidence type="ECO:0000256" key="1">
    <source>
        <dbReference type="SAM" id="MobiDB-lite"/>
    </source>
</evidence>
<comment type="caution">
    <text evidence="2">The sequence shown here is derived from an EMBL/GenBank/DDBJ whole genome shotgun (WGS) entry which is preliminary data.</text>
</comment>
<feature type="compositionally biased region" description="Polar residues" evidence="1">
    <location>
        <begin position="546"/>
        <end position="561"/>
    </location>
</feature>
<accession>A0A1L7T114</accession>
<evidence type="ECO:0000313" key="2">
    <source>
        <dbReference type="EMBL" id="CVK92450.1"/>
    </source>
</evidence>
<protein>
    <submittedName>
        <fullName evidence="2">Uncharacterized protein</fullName>
    </submittedName>
</protein>
<dbReference type="EMBL" id="FCQH01000005">
    <property type="protein sequence ID" value="CVK92450.1"/>
    <property type="molecule type" value="Genomic_DNA"/>
</dbReference>
<feature type="unsure residue" description="D or N" evidence="2">
    <location>
        <position position="207"/>
    </location>
</feature>
<keyword evidence="3" id="KW-1185">Reference proteome</keyword>
<proteinExistence type="predicted"/>
<reference evidence="3" key="1">
    <citation type="journal article" date="2016" name="Genome Biol. Evol.">
        <title>Comparative 'omics' of the Fusarium fujikuroi species complex highlights differences in genetic potential and metabolite synthesis.</title>
        <authorList>
            <person name="Niehaus E.-M."/>
            <person name="Muensterkoetter M."/>
            <person name="Proctor R.H."/>
            <person name="Brown D.W."/>
            <person name="Sharon A."/>
            <person name="Idan Y."/>
            <person name="Oren-Young L."/>
            <person name="Sieber C.M."/>
            <person name="Novak O."/>
            <person name="Pencik A."/>
            <person name="Tarkowska D."/>
            <person name="Hromadova K."/>
            <person name="Freeman S."/>
            <person name="Maymon M."/>
            <person name="Elazar M."/>
            <person name="Youssef S.A."/>
            <person name="El-Shabrawy E.S.M."/>
            <person name="Shalaby A.B.A."/>
            <person name="Houterman P."/>
            <person name="Brock N.L."/>
            <person name="Burkhardt I."/>
            <person name="Tsavkelova E.A."/>
            <person name="Dickschat J.S."/>
            <person name="Galuszka P."/>
            <person name="Gueldener U."/>
            <person name="Tudzynski B."/>
        </authorList>
    </citation>
    <scope>NUCLEOTIDE SEQUENCE [LARGE SCALE GENOMIC DNA]</scope>
    <source>
        <strain evidence="3">MRC7560</strain>
    </source>
</reference>
<sequence>MTIFSNNVLSLKQTITVNYVSAHCSYHERSLKWYEEQLALKGHIGLGDYLRSELPADEKVWPKHNDIETLANDLIAYIGRCEAQGEPFRVVTDPDVIEPEHTNELSYFLVTDLNKSLRNHKTPTLPPRTDLPLRTTLSLNTAVDLERASLPFRSGGETDDDATSDKIQYPSPESQKRYCVKLRFKRQFDMVRMGGTIVEVPIRSHTDGGQADGIVMDDGGHGGKLAFLVCLYKRLHTEVKLPVLIDLSEMQSLLELLLFLCQAIFEKFGQAKRLSNDPKMLNVYITEMIELYNNTHGPLRTVDHVPTSPKKPREVLALSVLLDEFYLCLTGTFYHSDSGDSETKEEDEGVCQLEGEVTNLDLSSKDASNRPSEDHYISSQHDTPFASVDTLQHIAGHPQIYHKILILYVALHGGSSQAPYDFTALRLAGTFRPYSACRHDLLADFEDLRLRVKTRNGHNFTRLHISHQLERGLDDKTVLLLLGQAARISVPECSRDTLVKIALLTGMLLAESGRYILDDSSVTDTGYKVALHSLLLRECPHAASLQSFGSRSPSTTATTNVMPDETLIGSTDDQSSRDDRNEFDFVDVDEGDEAKQ</sequence>
<dbReference type="AlphaFoldDB" id="A0A1L7T114"/>